<dbReference type="Gene3D" id="3.20.20.110">
    <property type="entry name" value="Ribulose bisphosphate carboxylase, large subunit, C-terminal domain"/>
    <property type="match status" value="1"/>
</dbReference>
<dbReference type="CDD" id="cd08205">
    <property type="entry name" value="RuBisCO_IV_RLP"/>
    <property type="match status" value="1"/>
</dbReference>
<dbReference type="InterPro" id="IPR017443">
    <property type="entry name" value="RuBisCO_lsu_fd_N"/>
</dbReference>
<gene>
    <name evidence="4" type="ORF">AR1Y2_1804</name>
</gene>
<evidence type="ECO:0000259" key="3">
    <source>
        <dbReference type="Pfam" id="PF02788"/>
    </source>
</evidence>
<name>A0A4P8IC95_9FIRM</name>
<dbReference type="PANTHER" id="PTHR42704:SF17">
    <property type="entry name" value="RIBULOSE BISPHOSPHATE CARBOXYLASE LARGE CHAIN"/>
    <property type="match status" value="1"/>
</dbReference>
<dbReference type="GO" id="GO:0015977">
    <property type="term" value="P:carbon fixation"/>
    <property type="evidence" value="ECO:0007669"/>
    <property type="project" value="InterPro"/>
</dbReference>
<dbReference type="SFLD" id="SFLDS00014">
    <property type="entry name" value="RuBisCO"/>
    <property type="match status" value="1"/>
</dbReference>
<organism evidence="4 5">
    <name type="scientific">Anaerostipes rhamnosivorans</name>
    <dbReference type="NCBI Taxonomy" id="1229621"/>
    <lineage>
        <taxon>Bacteria</taxon>
        <taxon>Bacillati</taxon>
        <taxon>Bacillota</taxon>
        <taxon>Clostridia</taxon>
        <taxon>Lachnospirales</taxon>
        <taxon>Lachnospiraceae</taxon>
        <taxon>Anaerostipes</taxon>
    </lineage>
</organism>
<protein>
    <submittedName>
        <fullName evidence="4">Ribulose-1,5-bisphosphate carboxylase, Type III</fullName>
        <ecNumber evidence="4">4.1.1.39</ecNumber>
    </submittedName>
</protein>
<dbReference type="SUPFAM" id="SSF51649">
    <property type="entry name" value="RuBisCo, C-terminal domain"/>
    <property type="match status" value="1"/>
</dbReference>
<dbReference type="Pfam" id="PF00016">
    <property type="entry name" value="RuBisCO_large"/>
    <property type="match status" value="2"/>
</dbReference>
<keyword evidence="4" id="KW-0456">Lyase</keyword>
<dbReference type="GO" id="GO:0016984">
    <property type="term" value="F:ribulose-bisphosphate carboxylase activity"/>
    <property type="evidence" value="ECO:0007669"/>
    <property type="project" value="UniProtKB-EC"/>
</dbReference>
<dbReference type="SUPFAM" id="SSF54966">
    <property type="entry name" value="RuBisCO, large subunit, small (N-terminal) domain"/>
    <property type="match status" value="1"/>
</dbReference>
<dbReference type="OrthoDB" id="9770811at2"/>
<sequence>MKFETMRLPESVDEDFLIATYYMNSEKEPDIYDWVKLVAADQSAGTWTHVEGETPEVIEKYGGKVIGIYPMAEEHACIARIAFPTANFPAYLPMIMSTVAGNVLGQDGIRLADIEFPEKVLREIPGPLMGVEGIRQLIGVPERPLVGAILKPCIGVPPEISANGARQAAVGGADVIKDDELLSYPEYSPMEKRVAAVMEQLKDVGKDKSCLYAVNITGENLFDRARRAIDAGANALMVNYQAMGWGAVEDFIRAMKRENLIYPIFGHCAGMGAYYRSKTNGISTALSMGKLARLVGMDMPLVYPDSGRFGLSTNEFVETHAQCIAPMKNIKRAFMTVAGGVQPGAIEYLMDLLGNDCILMAGGGIYGHPMGAEAGAKAILSAINAKMEGKTILQAAEECEELKAAIDVWGTKGH</sequence>
<dbReference type="InterPro" id="IPR036422">
    <property type="entry name" value="RuBisCO_lsu_N_sf"/>
</dbReference>
<dbReference type="Pfam" id="PF02788">
    <property type="entry name" value="RuBisCO_large_N"/>
    <property type="match status" value="1"/>
</dbReference>
<dbReference type="InterPro" id="IPR000685">
    <property type="entry name" value="RuBisCO_lsu_C"/>
</dbReference>
<dbReference type="Gene3D" id="3.30.70.150">
    <property type="entry name" value="RuBisCO large subunit, N-terminal domain"/>
    <property type="match status" value="1"/>
</dbReference>
<evidence type="ECO:0000256" key="1">
    <source>
        <dbReference type="RuleBase" id="RU003834"/>
    </source>
</evidence>
<comment type="similarity">
    <text evidence="1">Belongs to the RuBisCO large chain family.</text>
</comment>
<feature type="domain" description="Ribulose bisphosphate carboxylase large subunit C-terminal" evidence="2">
    <location>
        <begin position="328"/>
        <end position="409"/>
    </location>
</feature>
<dbReference type="KEGG" id="arf:AR1Y2_1804"/>
<dbReference type="InterPro" id="IPR036376">
    <property type="entry name" value="RuBisCO_lsu_C_sf"/>
</dbReference>
<evidence type="ECO:0000313" key="5">
    <source>
        <dbReference type="Proteomes" id="UP000298653"/>
    </source>
</evidence>
<dbReference type="GO" id="GO:0000287">
    <property type="term" value="F:magnesium ion binding"/>
    <property type="evidence" value="ECO:0007669"/>
    <property type="project" value="InterPro"/>
</dbReference>
<keyword evidence="5" id="KW-1185">Reference proteome</keyword>
<evidence type="ECO:0000313" key="4">
    <source>
        <dbReference type="EMBL" id="QCP35258.1"/>
    </source>
</evidence>
<dbReference type="InterPro" id="IPR033966">
    <property type="entry name" value="RuBisCO"/>
</dbReference>
<accession>A0A4P8IC95</accession>
<feature type="domain" description="Ribulose bisphosphate carboxylase large subunit C-terminal" evidence="2">
    <location>
        <begin position="131"/>
        <end position="298"/>
    </location>
</feature>
<evidence type="ECO:0000259" key="2">
    <source>
        <dbReference type="Pfam" id="PF00016"/>
    </source>
</evidence>
<dbReference type="PANTHER" id="PTHR42704">
    <property type="entry name" value="RIBULOSE BISPHOSPHATE CARBOXYLASE"/>
    <property type="match status" value="1"/>
</dbReference>
<dbReference type="EMBL" id="CP040058">
    <property type="protein sequence ID" value="QCP35258.1"/>
    <property type="molecule type" value="Genomic_DNA"/>
</dbReference>
<dbReference type="Proteomes" id="UP000298653">
    <property type="component" value="Chromosome"/>
</dbReference>
<proteinExistence type="inferred from homology"/>
<dbReference type="AlphaFoldDB" id="A0A4P8IC95"/>
<dbReference type="RefSeq" id="WP_137328665.1">
    <property type="nucleotide sequence ID" value="NZ_CP040058.1"/>
</dbReference>
<feature type="domain" description="Ribulose bisphosphate carboxylase large subunit ferrodoxin-like N-terminal" evidence="3">
    <location>
        <begin position="13"/>
        <end position="119"/>
    </location>
</feature>
<reference evidence="4 5" key="1">
    <citation type="submission" date="2019-05" db="EMBL/GenBank/DDBJ databases">
        <title>Complete genome sequencing of Anaerostipes rhamnosivorans.</title>
        <authorList>
            <person name="Bui T.P.N."/>
            <person name="de Vos W.M."/>
        </authorList>
    </citation>
    <scope>NUCLEOTIDE SEQUENCE [LARGE SCALE GENOMIC DNA]</scope>
    <source>
        <strain evidence="4 5">1y2</strain>
    </source>
</reference>
<dbReference type="EC" id="4.1.1.39" evidence="4"/>
<dbReference type="SFLD" id="SFLDG00301">
    <property type="entry name" value="RuBisCO-like_proteins"/>
    <property type="match status" value="1"/>
</dbReference>